<accession>X0W6K8</accession>
<sequence>SGLYRNWAIETFDGHLYVGGVDHPSEYQYYAEMLVFNDDNTAWNVVEKWDGIGEGEILIETVTALAADGNDFLYIGTGCTYPWHSCGNGISEVWRGTPVSQGNPLTANDLKLISEPDEFQGGVRCIKVVRGPSSDCNDNDLPDECEGGADKVVLSQTTDEELYNTTHLVTATVTNGNDVPLAGKTVNFEVTLGPNDGVSGPGSSPTDANGETTFSYQDTNSTATNNQDTIRATYTNACTDIISNTVTVTWTNDPPTAVIDV</sequence>
<feature type="non-terminal residue" evidence="4">
    <location>
        <position position="1"/>
    </location>
</feature>
<dbReference type="SUPFAM" id="SSF49373">
    <property type="entry name" value="Invasin/intimin cell-adhesion fragments"/>
    <property type="match status" value="1"/>
</dbReference>
<feature type="compositionally biased region" description="Polar residues" evidence="2">
    <location>
        <begin position="201"/>
        <end position="223"/>
    </location>
</feature>
<feature type="non-terminal residue" evidence="4">
    <location>
        <position position="261"/>
    </location>
</feature>
<dbReference type="AlphaFoldDB" id="X0W6K8"/>
<comment type="caution">
    <text evidence="4">The sequence shown here is derived from an EMBL/GenBank/DDBJ whole genome shotgun (WGS) entry which is preliminary data.</text>
</comment>
<evidence type="ECO:0000256" key="2">
    <source>
        <dbReference type="SAM" id="MobiDB-lite"/>
    </source>
</evidence>
<comment type="similarity">
    <text evidence="1">Belongs to the intimin/invasin family.</text>
</comment>
<feature type="region of interest" description="Disordered" evidence="2">
    <location>
        <begin position="194"/>
        <end position="223"/>
    </location>
</feature>
<feature type="domain" description="Big-1" evidence="3">
    <location>
        <begin position="151"/>
        <end position="251"/>
    </location>
</feature>
<evidence type="ECO:0000259" key="3">
    <source>
        <dbReference type="PROSITE" id="PS51127"/>
    </source>
</evidence>
<evidence type="ECO:0000256" key="1">
    <source>
        <dbReference type="ARBA" id="ARBA00010116"/>
    </source>
</evidence>
<dbReference type="Gene3D" id="2.60.40.10">
    <property type="entry name" value="Immunoglobulins"/>
    <property type="match status" value="1"/>
</dbReference>
<dbReference type="InterPro" id="IPR003344">
    <property type="entry name" value="Big_1_dom"/>
</dbReference>
<protein>
    <recommendedName>
        <fullName evidence="3">Big-1 domain-containing protein</fullName>
    </recommendedName>
</protein>
<reference evidence="4" key="1">
    <citation type="journal article" date="2014" name="Front. Microbiol.">
        <title>High frequency of phylogenetically diverse reductive dehalogenase-homologous genes in deep subseafloor sedimentary metagenomes.</title>
        <authorList>
            <person name="Kawai M."/>
            <person name="Futagami T."/>
            <person name="Toyoda A."/>
            <person name="Takaki Y."/>
            <person name="Nishi S."/>
            <person name="Hori S."/>
            <person name="Arai W."/>
            <person name="Tsubouchi T."/>
            <person name="Morono Y."/>
            <person name="Uchiyama I."/>
            <person name="Ito T."/>
            <person name="Fujiyama A."/>
            <person name="Inagaki F."/>
            <person name="Takami H."/>
        </authorList>
    </citation>
    <scope>NUCLEOTIDE SEQUENCE</scope>
    <source>
        <strain evidence="4">Expedition CK06-06</strain>
    </source>
</reference>
<proteinExistence type="inferred from homology"/>
<dbReference type="InterPro" id="IPR008964">
    <property type="entry name" value="Invasin/intimin_cell_adhesion"/>
</dbReference>
<organism evidence="4">
    <name type="scientific">marine sediment metagenome</name>
    <dbReference type="NCBI Taxonomy" id="412755"/>
    <lineage>
        <taxon>unclassified sequences</taxon>
        <taxon>metagenomes</taxon>
        <taxon>ecological metagenomes</taxon>
    </lineage>
</organism>
<dbReference type="EMBL" id="BARS01032825">
    <property type="protein sequence ID" value="GAG18907.1"/>
    <property type="molecule type" value="Genomic_DNA"/>
</dbReference>
<dbReference type="InterPro" id="IPR013783">
    <property type="entry name" value="Ig-like_fold"/>
</dbReference>
<dbReference type="PROSITE" id="PS51127">
    <property type="entry name" value="BIG1"/>
    <property type="match status" value="1"/>
</dbReference>
<evidence type="ECO:0000313" key="4">
    <source>
        <dbReference type="EMBL" id="GAG18907.1"/>
    </source>
</evidence>
<gene>
    <name evidence="4" type="ORF">S01H1_50910</name>
</gene>
<name>X0W6K8_9ZZZZ</name>